<evidence type="ECO:0000313" key="2">
    <source>
        <dbReference type="Proteomes" id="UP001056708"/>
    </source>
</evidence>
<dbReference type="EMBL" id="CP098611">
    <property type="protein sequence ID" value="USR89902.1"/>
    <property type="molecule type" value="Genomic_DNA"/>
</dbReference>
<dbReference type="InterPro" id="IPR000653">
    <property type="entry name" value="DegT/StrS_aminotransferase"/>
</dbReference>
<keyword evidence="1" id="KW-0032">Aminotransferase</keyword>
<dbReference type="InterPro" id="IPR015424">
    <property type="entry name" value="PyrdxlP-dep_Trfase"/>
</dbReference>
<sequence>MLGLSFILHYILVHTQPFYQGLGFTWGGVPEAERYYAEAISLPLYFGLTESAQDRVVAVLWEVLW</sequence>
<dbReference type="Pfam" id="PF01041">
    <property type="entry name" value="DegT_DnrJ_EryC1"/>
    <property type="match status" value="1"/>
</dbReference>
<keyword evidence="1" id="KW-0808">Transferase</keyword>
<gene>
    <name evidence="1" type="ORF">NEA10_13660</name>
</gene>
<accession>A0ABY5AM46</accession>
<dbReference type="GO" id="GO:0008483">
    <property type="term" value="F:transaminase activity"/>
    <property type="evidence" value="ECO:0007669"/>
    <property type="project" value="UniProtKB-KW"/>
</dbReference>
<dbReference type="Proteomes" id="UP001056708">
    <property type="component" value="Chromosome"/>
</dbReference>
<dbReference type="Gene3D" id="3.90.1150.10">
    <property type="entry name" value="Aspartate Aminotransferase, domain 1"/>
    <property type="match status" value="1"/>
</dbReference>
<evidence type="ECO:0000313" key="1">
    <source>
        <dbReference type="EMBL" id="USR89902.1"/>
    </source>
</evidence>
<reference evidence="1" key="1">
    <citation type="submission" date="2022-06" db="EMBL/GenBank/DDBJ databases">
        <title>Genome sequence of Phormidium yuhuli AB48 isolated from an industrial photobioreactor environment.</title>
        <authorList>
            <person name="Qiu Y."/>
            <person name="Noonan A.J.C."/>
            <person name="Dofher K."/>
            <person name="Koch M."/>
            <person name="Kieft B."/>
            <person name="Lin X."/>
            <person name="Ziels R.M."/>
            <person name="Hallam S.J."/>
        </authorList>
    </citation>
    <scope>NUCLEOTIDE SEQUENCE</scope>
    <source>
        <strain evidence="1">AB48</strain>
    </source>
</reference>
<dbReference type="RefSeq" id="WP_252661239.1">
    <property type="nucleotide sequence ID" value="NZ_CP098611.1"/>
</dbReference>
<dbReference type="InterPro" id="IPR015422">
    <property type="entry name" value="PyrdxlP-dep_Trfase_small"/>
</dbReference>
<proteinExistence type="predicted"/>
<name>A0ABY5AM46_9CYAN</name>
<dbReference type="SUPFAM" id="SSF53383">
    <property type="entry name" value="PLP-dependent transferases"/>
    <property type="match status" value="1"/>
</dbReference>
<protein>
    <submittedName>
        <fullName evidence="1">DegT/DnrJ/EryC1/StrS family aminotransferase</fullName>
    </submittedName>
</protein>
<keyword evidence="2" id="KW-1185">Reference proteome</keyword>
<organism evidence="1 2">
    <name type="scientific">Phormidium yuhuli AB48</name>
    <dbReference type="NCBI Taxonomy" id="2940671"/>
    <lineage>
        <taxon>Bacteria</taxon>
        <taxon>Bacillati</taxon>
        <taxon>Cyanobacteriota</taxon>
        <taxon>Cyanophyceae</taxon>
        <taxon>Oscillatoriophycideae</taxon>
        <taxon>Oscillatoriales</taxon>
        <taxon>Oscillatoriaceae</taxon>
        <taxon>Phormidium</taxon>
        <taxon>Phormidium yuhuli</taxon>
    </lineage>
</organism>